<dbReference type="PANTHER" id="PTHR43038:SF3">
    <property type="entry name" value="ABC TRANSPORTER G FAMILY MEMBER 20 ISOFORM X1"/>
    <property type="match status" value="1"/>
</dbReference>
<evidence type="ECO:0000256" key="1">
    <source>
        <dbReference type="ARBA" id="ARBA00022741"/>
    </source>
</evidence>
<reference evidence="4 5" key="1">
    <citation type="submission" date="2017-04" db="EMBL/GenBank/DDBJ databases">
        <title>Genomic insights into metabolism of Thermodesulfobium acidiphilum.</title>
        <authorList>
            <person name="Toshchakov S.V."/>
            <person name="Frolov E.N."/>
            <person name="Kublanov I.V."/>
            <person name="Samarov N.I."/>
            <person name="Novikov A."/>
            <person name="Lebedinsky A.V."/>
            <person name="Bonch-Osmolovskaya E.A."/>
            <person name="Chernyh N.A."/>
        </authorList>
    </citation>
    <scope>NUCLEOTIDE SEQUENCE [LARGE SCALE GENOMIC DNA]</scope>
    <source>
        <strain evidence="4 5">3127-1</strain>
    </source>
</reference>
<dbReference type="Gene3D" id="3.40.50.300">
    <property type="entry name" value="P-loop containing nucleotide triphosphate hydrolases"/>
    <property type="match status" value="1"/>
</dbReference>
<dbReference type="InterPro" id="IPR003439">
    <property type="entry name" value="ABC_transporter-like_ATP-bd"/>
</dbReference>
<name>A0A2R4W2D2_THEAF</name>
<dbReference type="Proteomes" id="UP000244792">
    <property type="component" value="Chromosome"/>
</dbReference>
<organism evidence="4 5">
    <name type="scientific">Thermodesulfobium acidiphilum</name>
    <dbReference type="NCBI Taxonomy" id="1794699"/>
    <lineage>
        <taxon>Bacteria</taxon>
        <taxon>Pseudomonadati</taxon>
        <taxon>Thermodesulfobiota</taxon>
        <taxon>Thermodesulfobiia</taxon>
        <taxon>Thermodesulfobiales</taxon>
        <taxon>Thermodesulfobiaceae</taxon>
        <taxon>Thermodesulfobium</taxon>
    </lineage>
</organism>
<dbReference type="EMBL" id="CP020921">
    <property type="protein sequence ID" value="AWB10858.1"/>
    <property type="molecule type" value="Genomic_DNA"/>
</dbReference>
<sequence>MISIVNISKTFYKKKVLDNINLELDKGEILTILGPDGSGKTTLIKIIIGLFRPDSGEIFINNINITKDISSTRELIGYKAQEFSLYQDLTVSENIRFFGNLYSLSGKELDERENFILEFIGLKSFKNRFAETLSGGMKTRLAIGCALIHNPSVLLLDEPNVGVDPASRKSVWKLLRELTNSGKTIIVTTPYFLEGELSDKVVFIKEGKTVLFGKPKELIENLDFIVYKVEGENLQNVYFDLKKKELEFKYWLKNEHIRVLLPKTEKLSKIFDKIHINNNKTVRVDKPDLEDIYLWHST</sequence>
<dbReference type="InterPro" id="IPR017871">
    <property type="entry name" value="ABC_transporter-like_CS"/>
</dbReference>
<keyword evidence="1" id="KW-0547">Nucleotide-binding</keyword>
<dbReference type="InterPro" id="IPR003593">
    <property type="entry name" value="AAA+_ATPase"/>
</dbReference>
<dbReference type="RefSeq" id="WP_108309656.1">
    <property type="nucleotide sequence ID" value="NZ_CP020921.1"/>
</dbReference>
<dbReference type="PROSITE" id="PS00211">
    <property type="entry name" value="ABC_TRANSPORTER_1"/>
    <property type="match status" value="1"/>
</dbReference>
<dbReference type="PROSITE" id="PS50893">
    <property type="entry name" value="ABC_TRANSPORTER_2"/>
    <property type="match status" value="1"/>
</dbReference>
<dbReference type="PANTHER" id="PTHR43038">
    <property type="entry name" value="ATP-BINDING CASSETTE, SUB-FAMILY H, MEMBER 1"/>
    <property type="match status" value="1"/>
</dbReference>
<dbReference type="GO" id="GO:0016887">
    <property type="term" value="F:ATP hydrolysis activity"/>
    <property type="evidence" value="ECO:0007669"/>
    <property type="project" value="InterPro"/>
</dbReference>
<protein>
    <submittedName>
        <fullName evidence="4">ABC-2 type transport system ATP-binding protein</fullName>
    </submittedName>
</protein>
<accession>A0A2R4W2D2</accession>
<gene>
    <name evidence="4" type="ORF">TDSAC_1519</name>
</gene>
<dbReference type="OrthoDB" id="9804819at2"/>
<evidence type="ECO:0000256" key="2">
    <source>
        <dbReference type="ARBA" id="ARBA00022840"/>
    </source>
</evidence>
<dbReference type="Pfam" id="PF00005">
    <property type="entry name" value="ABC_tran"/>
    <property type="match status" value="1"/>
</dbReference>
<dbReference type="SUPFAM" id="SSF52540">
    <property type="entry name" value="P-loop containing nucleoside triphosphate hydrolases"/>
    <property type="match status" value="1"/>
</dbReference>
<dbReference type="KEGG" id="taci:TDSAC_1519"/>
<evidence type="ECO:0000313" key="5">
    <source>
        <dbReference type="Proteomes" id="UP000244792"/>
    </source>
</evidence>
<dbReference type="SMART" id="SM00382">
    <property type="entry name" value="AAA"/>
    <property type="match status" value="1"/>
</dbReference>
<keyword evidence="5" id="KW-1185">Reference proteome</keyword>
<dbReference type="GO" id="GO:0005524">
    <property type="term" value="F:ATP binding"/>
    <property type="evidence" value="ECO:0007669"/>
    <property type="project" value="UniProtKB-KW"/>
</dbReference>
<evidence type="ECO:0000313" key="4">
    <source>
        <dbReference type="EMBL" id="AWB10858.1"/>
    </source>
</evidence>
<dbReference type="CDD" id="cd03230">
    <property type="entry name" value="ABC_DR_subfamily_A"/>
    <property type="match status" value="1"/>
</dbReference>
<dbReference type="InterPro" id="IPR027417">
    <property type="entry name" value="P-loop_NTPase"/>
</dbReference>
<proteinExistence type="predicted"/>
<feature type="domain" description="ABC transporter" evidence="3">
    <location>
        <begin position="2"/>
        <end position="231"/>
    </location>
</feature>
<keyword evidence="2 4" id="KW-0067">ATP-binding</keyword>
<evidence type="ECO:0000259" key="3">
    <source>
        <dbReference type="PROSITE" id="PS50893"/>
    </source>
</evidence>
<dbReference type="AlphaFoldDB" id="A0A2R4W2D2"/>